<dbReference type="Proteomes" id="UP000199347">
    <property type="component" value="Unassembled WGS sequence"/>
</dbReference>
<dbReference type="EMBL" id="FMVW01000006">
    <property type="protein sequence ID" value="SCZ40982.1"/>
    <property type="molecule type" value="Genomic_DNA"/>
</dbReference>
<evidence type="ECO:0000313" key="3">
    <source>
        <dbReference type="EMBL" id="SCZ40982.1"/>
    </source>
</evidence>
<dbReference type="STRING" id="1120955.SAMN03080610_02689"/>
<dbReference type="AlphaFoldDB" id="A0A1G5NUF9"/>
<dbReference type="OrthoDB" id="9786503at2"/>
<feature type="domain" description="Methyltransferase" evidence="2">
    <location>
        <begin position="34"/>
        <end position="127"/>
    </location>
</feature>
<gene>
    <name evidence="3" type="ORF">SAMN03080610_02689</name>
</gene>
<accession>A0A1G5NUF9</accession>
<sequence>MWDERYGQPGYLFGTEPNAFLAAHADLLSPGMRVLSVADGEGRNGVWLAEQGLEVTAIDASAVAIEKSKRLAAERGVSLTHVHADIAAWEWPSSAYDGVVAIFIQFANPTLRAQLFKAMKRALLPGGILLLQGYRPEQIDYGTGGPPNPEHLYTRSLIEAAFADFEIIRLAEHDSEIHEGKGHSGLSALIDLVVRKPA</sequence>
<reference evidence="3 4" key="1">
    <citation type="submission" date="2016-10" db="EMBL/GenBank/DDBJ databases">
        <authorList>
            <person name="de Groot N.N."/>
        </authorList>
    </citation>
    <scope>NUCLEOTIDE SEQUENCE [LARGE SCALE GENOMIC DNA]</scope>
    <source>
        <strain evidence="3 4">DSM 2698</strain>
    </source>
</reference>
<dbReference type="Pfam" id="PF13649">
    <property type="entry name" value="Methyltransf_25"/>
    <property type="match status" value="1"/>
</dbReference>
<evidence type="ECO:0000313" key="4">
    <source>
        <dbReference type="Proteomes" id="UP000199347"/>
    </source>
</evidence>
<dbReference type="Gene3D" id="3.40.50.150">
    <property type="entry name" value="Vaccinia Virus protein VP39"/>
    <property type="match status" value="1"/>
</dbReference>
<dbReference type="SUPFAM" id="SSF53335">
    <property type="entry name" value="S-adenosyl-L-methionine-dependent methyltransferases"/>
    <property type="match status" value="1"/>
</dbReference>
<organism evidence="3 4">
    <name type="scientific">Afifella marina DSM 2698</name>
    <dbReference type="NCBI Taxonomy" id="1120955"/>
    <lineage>
        <taxon>Bacteria</taxon>
        <taxon>Pseudomonadati</taxon>
        <taxon>Pseudomonadota</taxon>
        <taxon>Alphaproteobacteria</taxon>
        <taxon>Hyphomicrobiales</taxon>
        <taxon>Afifellaceae</taxon>
        <taxon>Afifella</taxon>
    </lineage>
</organism>
<dbReference type="InterPro" id="IPR029063">
    <property type="entry name" value="SAM-dependent_MTases_sf"/>
</dbReference>
<protein>
    <submittedName>
        <fullName evidence="3">Methyltransferase domain-containing protein</fullName>
    </submittedName>
</protein>
<dbReference type="PANTHER" id="PTHR43861">
    <property type="entry name" value="TRANS-ACONITATE 2-METHYLTRANSFERASE-RELATED"/>
    <property type="match status" value="1"/>
</dbReference>
<dbReference type="CDD" id="cd02440">
    <property type="entry name" value="AdoMet_MTases"/>
    <property type="match status" value="1"/>
</dbReference>
<keyword evidence="1 3" id="KW-0808">Transferase</keyword>
<evidence type="ECO:0000256" key="1">
    <source>
        <dbReference type="ARBA" id="ARBA00022679"/>
    </source>
</evidence>
<dbReference type="RefSeq" id="WP_092814093.1">
    <property type="nucleotide sequence ID" value="NZ_FMVW01000006.1"/>
</dbReference>
<evidence type="ECO:0000259" key="2">
    <source>
        <dbReference type="Pfam" id="PF13649"/>
    </source>
</evidence>
<name>A0A1G5NUF9_AFIMA</name>
<keyword evidence="4" id="KW-1185">Reference proteome</keyword>
<dbReference type="GO" id="GO:0008168">
    <property type="term" value="F:methyltransferase activity"/>
    <property type="evidence" value="ECO:0007669"/>
    <property type="project" value="UniProtKB-KW"/>
</dbReference>
<dbReference type="InterPro" id="IPR041698">
    <property type="entry name" value="Methyltransf_25"/>
</dbReference>
<dbReference type="PANTHER" id="PTHR43861:SF3">
    <property type="entry name" value="PUTATIVE (AFU_ORTHOLOGUE AFUA_2G14390)-RELATED"/>
    <property type="match status" value="1"/>
</dbReference>
<dbReference type="GO" id="GO:0032259">
    <property type="term" value="P:methylation"/>
    <property type="evidence" value="ECO:0007669"/>
    <property type="project" value="UniProtKB-KW"/>
</dbReference>
<proteinExistence type="predicted"/>
<keyword evidence="3" id="KW-0489">Methyltransferase</keyword>